<dbReference type="KEGG" id="vil:CFK37_01920"/>
<dbReference type="InterPro" id="IPR015890">
    <property type="entry name" value="Chorismate_C"/>
</dbReference>
<protein>
    <submittedName>
        <fullName evidence="2">Aminodeoxychorismate synthase, component I</fullName>
    </submittedName>
</protein>
<dbReference type="GO" id="GO:0009396">
    <property type="term" value="P:folic acid-containing compound biosynthetic process"/>
    <property type="evidence" value="ECO:0007669"/>
    <property type="project" value="InterPro"/>
</dbReference>
<dbReference type="Gene3D" id="3.60.120.10">
    <property type="entry name" value="Anthranilate synthase"/>
    <property type="match status" value="1"/>
</dbReference>
<keyword evidence="3" id="KW-1185">Reference proteome</keyword>
<dbReference type="GO" id="GO:0046820">
    <property type="term" value="F:4-amino-4-deoxychorismate synthase activity"/>
    <property type="evidence" value="ECO:0007669"/>
    <property type="project" value="TreeGrafter"/>
</dbReference>
<feature type="domain" description="Chorismate-utilising enzyme C-terminal" evidence="1">
    <location>
        <begin position="114"/>
        <end position="368"/>
    </location>
</feature>
<organism evidence="2 3">
    <name type="scientific">Virgibacillus phasianinus</name>
    <dbReference type="NCBI Taxonomy" id="2017483"/>
    <lineage>
        <taxon>Bacteria</taxon>
        <taxon>Bacillati</taxon>
        <taxon>Bacillota</taxon>
        <taxon>Bacilli</taxon>
        <taxon>Bacillales</taxon>
        <taxon>Bacillaceae</taxon>
        <taxon>Virgibacillus</taxon>
    </lineage>
</organism>
<dbReference type="PANTHER" id="PTHR11236">
    <property type="entry name" value="AMINOBENZOATE/ANTHRANILATE SYNTHASE"/>
    <property type="match status" value="1"/>
</dbReference>
<dbReference type="InterPro" id="IPR036038">
    <property type="entry name" value="Aminotransferase-like"/>
</dbReference>
<gene>
    <name evidence="2" type="primary">pabB</name>
    <name evidence="2" type="ORF">CFK37_01920</name>
</gene>
<dbReference type="RefSeq" id="WP_089060316.1">
    <property type="nucleotide sequence ID" value="NZ_CP022315.1"/>
</dbReference>
<evidence type="ECO:0000313" key="2">
    <source>
        <dbReference type="EMBL" id="ASK61039.1"/>
    </source>
</evidence>
<dbReference type="SUPFAM" id="SSF56752">
    <property type="entry name" value="D-aminoacid aminotransferase-like PLP-dependent enzymes"/>
    <property type="match status" value="1"/>
</dbReference>
<dbReference type="NCBIfam" id="TIGR00553">
    <property type="entry name" value="pabB"/>
    <property type="match status" value="1"/>
</dbReference>
<sequence length="599" mass="67892">MKPQNPELFFNFKDTSGTKKPVMFKDPIDIISTSNIDEVLPYLERVQDYVNAGYYAAGYLAYEAAPAFEPEFKVNTDGSQTLLWYGIFTKPTYESLSSAGDFSIKEWTASEPADHYQKSIEHIKNLIELGDTYQVNYTIRMNSTFTGDTKAYYTQLAQAQAADYSAFIQTADHTILSASPELFFQMCKGKITTRPMKGTAQRGLTYKEDNRRATWLAASEKNRAENVMIVDLLRNDLGTIAKPGTVQVPKLFSIEKYPTVYQMTSTITATTEEDISLTDVFKALFPCGSITGAPKISTMRIIQELETSPRGVYCGAIGYITPEQEAIFNVPIRTVTIDHEDNCAKYGVGGGITWDSTSEGEYDEIITKSALLKRKQPEFQLLESIGLVHGSYLVLENHMERLEKSAWYFNFSIDIEEIRKELMKCASTHSNDKWKVRLLVDQDGQFTCEAVQIIHDSIDEVTAVLANAAVSSEDVFLYHKTTNRSVYKKAKASHPDVYDVLLWNEKKEVTEFTAGNVVMQINDQFFTPPIECGLLGGTFRKKLIDSGKIAERIIRVDELKDCECIWFINSVREWIPVKLHEKRKLLGARARQKKRRHQS</sequence>
<dbReference type="SUPFAM" id="SSF56322">
    <property type="entry name" value="ADC synthase"/>
    <property type="match status" value="1"/>
</dbReference>
<dbReference type="PANTHER" id="PTHR11236:SF50">
    <property type="entry name" value="AMINODEOXYCHORISMATE SYNTHASE COMPONENT 1"/>
    <property type="match status" value="1"/>
</dbReference>
<dbReference type="EMBL" id="CP022315">
    <property type="protein sequence ID" value="ASK61039.1"/>
    <property type="molecule type" value="Genomic_DNA"/>
</dbReference>
<dbReference type="Proteomes" id="UP000198312">
    <property type="component" value="Chromosome"/>
</dbReference>
<dbReference type="InterPro" id="IPR019999">
    <property type="entry name" value="Anth_synth_I-like"/>
</dbReference>
<dbReference type="GO" id="GO:0000162">
    <property type="term" value="P:L-tryptophan biosynthetic process"/>
    <property type="evidence" value="ECO:0007669"/>
    <property type="project" value="TreeGrafter"/>
</dbReference>
<reference evidence="2 3" key="1">
    <citation type="submission" date="2017-07" db="EMBL/GenBank/DDBJ databases">
        <title>Virgibacillus sp. LM2416.</title>
        <authorList>
            <person name="Tak E.J."/>
            <person name="Bae J.-W."/>
        </authorList>
    </citation>
    <scope>NUCLEOTIDE SEQUENCE [LARGE SCALE GENOMIC DNA]</scope>
    <source>
        <strain evidence="2 3">LM2416</strain>
    </source>
</reference>
<dbReference type="InterPro" id="IPR005801">
    <property type="entry name" value="ADC_synthase"/>
</dbReference>
<dbReference type="Pfam" id="PF00425">
    <property type="entry name" value="Chorismate_bind"/>
    <property type="match status" value="1"/>
</dbReference>
<accession>A0A220TZ36</accession>
<dbReference type="Gene3D" id="3.20.10.10">
    <property type="entry name" value="D-amino Acid Aminotransferase, subunit A, domain 2"/>
    <property type="match status" value="1"/>
</dbReference>
<dbReference type="InterPro" id="IPR005802">
    <property type="entry name" value="ADC_synth_comp_1"/>
</dbReference>
<evidence type="ECO:0000259" key="1">
    <source>
        <dbReference type="Pfam" id="PF00425"/>
    </source>
</evidence>
<dbReference type="InterPro" id="IPR001544">
    <property type="entry name" value="Aminotrans_IV"/>
</dbReference>
<dbReference type="PRINTS" id="PR00095">
    <property type="entry name" value="ANTSNTHASEI"/>
</dbReference>
<proteinExistence type="predicted"/>
<dbReference type="InterPro" id="IPR043132">
    <property type="entry name" value="BCAT-like_C"/>
</dbReference>
<dbReference type="Pfam" id="PF01063">
    <property type="entry name" value="Aminotran_4"/>
    <property type="match status" value="1"/>
</dbReference>
<dbReference type="InterPro" id="IPR043131">
    <property type="entry name" value="BCAT-like_N"/>
</dbReference>
<name>A0A220TZ36_9BACI</name>
<dbReference type="OrthoDB" id="9803598at2"/>
<evidence type="ECO:0000313" key="3">
    <source>
        <dbReference type="Proteomes" id="UP000198312"/>
    </source>
</evidence>
<dbReference type="Gene3D" id="3.30.470.10">
    <property type="match status" value="1"/>
</dbReference>
<dbReference type="AlphaFoldDB" id="A0A220TZ36"/>